<name>A0A0A0JQA3_9MICO</name>
<evidence type="ECO:0000313" key="5">
    <source>
        <dbReference type="Proteomes" id="UP000030011"/>
    </source>
</evidence>
<dbReference type="InterPro" id="IPR056935">
    <property type="entry name" value="Rv0428c-like_C"/>
</dbReference>
<dbReference type="PROSITE" id="PS51186">
    <property type="entry name" value="GNAT"/>
    <property type="match status" value="1"/>
</dbReference>
<gene>
    <name evidence="4" type="ORF">N803_03025</name>
</gene>
<reference evidence="4 5" key="1">
    <citation type="submission" date="2013-08" db="EMBL/GenBank/DDBJ databases">
        <title>The genome sequence of Knoellia subterranea.</title>
        <authorList>
            <person name="Zhu W."/>
            <person name="Wang G."/>
        </authorList>
    </citation>
    <scope>NUCLEOTIDE SEQUENCE [LARGE SCALE GENOMIC DNA]</scope>
    <source>
        <strain evidence="4 5">KCTC 19937</strain>
    </source>
</reference>
<dbReference type="Proteomes" id="UP000030011">
    <property type="component" value="Unassembled WGS sequence"/>
</dbReference>
<dbReference type="STRING" id="1385521.N803_03025"/>
<comment type="caution">
    <text evidence="4">The sequence shown here is derived from an EMBL/GenBank/DDBJ whole genome shotgun (WGS) entry which is preliminary data.</text>
</comment>
<keyword evidence="2" id="KW-0012">Acyltransferase</keyword>
<dbReference type="eggNOG" id="COG0456">
    <property type="taxonomic scope" value="Bacteria"/>
</dbReference>
<dbReference type="Pfam" id="PF24553">
    <property type="entry name" value="Rv0428c_C"/>
    <property type="match status" value="1"/>
</dbReference>
<dbReference type="AlphaFoldDB" id="A0A0A0JQA3"/>
<evidence type="ECO:0000256" key="1">
    <source>
        <dbReference type="ARBA" id="ARBA00022679"/>
    </source>
</evidence>
<dbReference type="InterPro" id="IPR016181">
    <property type="entry name" value="Acyl_CoA_acyltransferase"/>
</dbReference>
<keyword evidence="1" id="KW-0808">Transferase</keyword>
<dbReference type="GO" id="GO:0016747">
    <property type="term" value="F:acyltransferase activity, transferring groups other than amino-acyl groups"/>
    <property type="evidence" value="ECO:0007669"/>
    <property type="project" value="InterPro"/>
</dbReference>
<accession>A0A0A0JQA3</accession>
<dbReference type="EMBL" id="AVPK01000001">
    <property type="protein sequence ID" value="KGN39630.1"/>
    <property type="molecule type" value="Genomic_DNA"/>
</dbReference>
<dbReference type="InterPro" id="IPR050832">
    <property type="entry name" value="Bact_Acetyltransf"/>
</dbReference>
<organism evidence="4 5">
    <name type="scientific">Knoellia subterranea KCTC 19937</name>
    <dbReference type="NCBI Taxonomy" id="1385521"/>
    <lineage>
        <taxon>Bacteria</taxon>
        <taxon>Bacillati</taxon>
        <taxon>Actinomycetota</taxon>
        <taxon>Actinomycetes</taxon>
        <taxon>Micrococcales</taxon>
        <taxon>Intrasporangiaceae</taxon>
        <taxon>Knoellia</taxon>
    </lineage>
</organism>
<dbReference type="InterPro" id="IPR056934">
    <property type="entry name" value="SH3_Rv0428c"/>
</dbReference>
<dbReference type="InterPro" id="IPR000182">
    <property type="entry name" value="GNAT_dom"/>
</dbReference>
<evidence type="ECO:0000256" key="2">
    <source>
        <dbReference type="ARBA" id="ARBA00023315"/>
    </source>
</evidence>
<dbReference type="Gene3D" id="3.40.630.30">
    <property type="match status" value="1"/>
</dbReference>
<dbReference type="PANTHER" id="PTHR43877">
    <property type="entry name" value="AMINOALKYLPHOSPHONATE N-ACETYLTRANSFERASE-RELATED-RELATED"/>
    <property type="match status" value="1"/>
</dbReference>
<evidence type="ECO:0000313" key="4">
    <source>
        <dbReference type="EMBL" id="KGN39630.1"/>
    </source>
</evidence>
<keyword evidence="5" id="KW-1185">Reference proteome</keyword>
<dbReference type="Pfam" id="PF24551">
    <property type="entry name" value="SH3_Rv0428c"/>
    <property type="match status" value="1"/>
</dbReference>
<sequence>MPSVPTPFDAVHIGARVVVRSRLAPAGEAPHDGPSMTDTVGTLVARDATRVVVATRHGDVSIHLDRIVAAKEIPPRPSRRGAAHLAPTVSDLQRISGPSWGALEREHLGDWELRASAGYTQRGNSVLPGGDPGIPLTDAVDAIERWYAVRGLPARVQLGGPIGFDPAGDPLGAELLRRNWSVGSLTLCLTAPTERIASADPGGADVIVSADAGPEWLEAHATTRSGAGTPAAVAVITGSPRHLFGQIRPGGGLSQKLGLRDADAAGTTPIALARLGIAHGWAGLGAVWTHPAYRGRGHAAHLTARLAAAAREDGIHLMHLQVEADNATALALYERLGFDQHSSYVYLTAPGGN</sequence>
<feature type="domain" description="N-acetyltransferase" evidence="3">
    <location>
        <begin position="266"/>
        <end position="353"/>
    </location>
</feature>
<proteinExistence type="predicted"/>
<evidence type="ECO:0000259" key="3">
    <source>
        <dbReference type="PROSITE" id="PS51186"/>
    </source>
</evidence>
<dbReference type="SUPFAM" id="SSF55729">
    <property type="entry name" value="Acyl-CoA N-acyltransferases (Nat)"/>
    <property type="match status" value="1"/>
</dbReference>
<protein>
    <recommendedName>
        <fullName evidence="3">N-acetyltransferase domain-containing protein</fullName>
    </recommendedName>
</protein>